<gene>
    <name evidence="2" type="ORF">CLV71_101325</name>
</gene>
<dbReference type="InterPro" id="IPR027417">
    <property type="entry name" value="P-loop_NTPase"/>
</dbReference>
<dbReference type="Gene3D" id="3.40.50.300">
    <property type="entry name" value="P-loop containing nucleotide triphosphate hydrolases"/>
    <property type="match status" value="1"/>
</dbReference>
<evidence type="ECO:0000313" key="2">
    <source>
        <dbReference type="EMBL" id="TDV57454.1"/>
    </source>
</evidence>
<comment type="caution">
    <text evidence="2">The sequence shown here is derived from an EMBL/GenBank/DDBJ whole genome shotgun (WGS) entry which is preliminary data.</text>
</comment>
<feature type="transmembrane region" description="Helical" evidence="1">
    <location>
        <begin position="497"/>
        <end position="521"/>
    </location>
</feature>
<keyword evidence="1" id="KW-0472">Membrane</keyword>
<dbReference type="AlphaFoldDB" id="A0A4R7W4E9"/>
<feature type="transmembrane region" description="Helical" evidence="1">
    <location>
        <begin position="542"/>
        <end position="561"/>
    </location>
</feature>
<evidence type="ECO:0000256" key="1">
    <source>
        <dbReference type="SAM" id="Phobius"/>
    </source>
</evidence>
<feature type="transmembrane region" description="Helical" evidence="1">
    <location>
        <begin position="573"/>
        <end position="606"/>
    </location>
</feature>
<protein>
    <recommendedName>
        <fullName evidence="4">NACHT domain-containing protein</fullName>
    </recommendedName>
</protein>
<reference evidence="2 3" key="1">
    <citation type="submission" date="2019-03" db="EMBL/GenBank/DDBJ databases">
        <title>Genomic Encyclopedia of Archaeal and Bacterial Type Strains, Phase II (KMG-II): from individual species to whole genera.</title>
        <authorList>
            <person name="Goeker M."/>
        </authorList>
    </citation>
    <scope>NUCLEOTIDE SEQUENCE [LARGE SCALE GENOMIC DNA]</scope>
    <source>
        <strain evidence="2 3">DSM 45499</strain>
    </source>
</reference>
<feature type="transmembrane region" description="Helical" evidence="1">
    <location>
        <begin position="473"/>
        <end position="491"/>
    </location>
</feature>
<evidence type="ECO:0000313" key="3">
    <source>
        <dbReference type="Proteomes" id="UP000294927"/>
    </source>
</evidence>
<name>A0A4R7W4E9_9PSEU</name>
<keyword evidence="1" id="KW-0812">Transmembrane</keyword>
<keyword evidence="3" id="KW-1185">Reference proteome</keyword>
<evidence type="ECO:0008006" key="4">
    <source>
        <dbReference type="Google" id="ProtNLM"/>
    </source>
</evidence>
<proteinExistence type="predicted"/>
<sequence length="654" mass="70603">MLVGAALVIAAVSWWVLQFGFLAPEEQTQASGYGQFVLAAVGFVIMVAGPVAKAFMDDAVLSEGERLDILADEVRLQWDDAAVERGLVGTTPVSIRWCRSRRPVAGPVGAVATLALPVRFGPLPGVSTVDPTDLGEGDQTGLHDVYGGLGSGRLMLIGPPGAGKSAAAVLLLRDALRFRQAAAPEDRRNIPVPVMFPLHGWDPTKVGVVDWLAGELARLYPLLRSPARAARLLWDGRLAVFFDGLDEIDVSARPEVLKALGTAPFRVVLSTRAKEAELAAREAPLYGAAALELRPVAPAAAVAYLRQRCVDPPPPAWQALFAHVVSVPCGVVAQALDTPLVLSLVHDVYSDSDAVDELLDADRFPTSAAIENHLLDQLVTATYTPRPGRPAPRYDVAVARRTMTYLAAVLAEAGTRDLRWWHLDQLPHHARRKLFLGFVFTLALKLGIVTRLGEKPSSLLLPRLRDLFSERRLKVVLAFGLVGSIAGGLVLDAAGGMWPVLGALSGFVLGALATLVTLFDIRREYGSTEFLDPAQAWRHDRNVLLVHAFTGAFIGSVYGAIMAGGLRFDLVTVTIGVLAGFLVGFLVGVSAASATISTAMFTFIRISRTHRTPLRLVAFLEDARRRHILRVTGDAYQFRHAKLQDRLAESYRHA</sequence>
<dbReference type="EMBL" id="SOCP01000001">
    <property type="protein sequence ID" value="TDV57454.1"/>
    <property type="molecule type" value="Genomic_DNA"/>
</dbReference>
<accession>A0A4R7W4E9</accession>
<keyword evidence="1" id="KW-1133">Transmembrane helix</keyword>
<dbReference type="SUPFAM" id="SSF52540">
    <property type="entry name" value="P-loop containing nucleoside triphosphate hydrolases"/>
    <property type="match status" value="1"/>
</dbReference>
<feature type="transmembrane region" description="Helical" evidence="1">
    <location>
        <begin position="6"/>
        <end position="24"/>
    </location>
</feature>
<feature type="transmembrane region" description="Helical" evidence="1">
    <location>
        <begin position="36"/>
        <end position="56"/>
    </location>
</feature>
<organism evidence="2 3">
    <name type="scientific">Actinophytocola oryzae</name>
    <dbReference type="NCBI Taxonomy" id="502181"/>
    <lineage>
        <taxon>Bacteria</taxon>
        <taxon>Bacillati</taxon>
        <taxon>Actinomycetota</taxon>
        <taxon>Actinomycetes</taxon>
        <taxon>Pseudonocardiales</taxon>
        <taxon>Pseudonocardiaceae</taxon>
    </lineage>
</organism>
<feature type="transmembrane region" description="Helical" evidence="1">
    <location>
        <begin position="434"/>
        <end position="452"/>
    </location>
</feature>
<dbReference type="Proteomes" id="UP000294927">
    <property type="component" value="Unassembled WGS sequence"/>
</dbReference>